<dbReference type="STRING" id="151549.A0A4C1W7F7"/>
<dbReference type="Proteomes" id="UP000299102">
    <property type="component" value="Unassembled WGS sequence"/>
</dbReference>
<sequence>MFTLLAKVEAILNSRPVCALSSEPREINVLTPGHFLVGGPLVAIPEGTWDEASHRRSLYQMLQKLTQGFWRTWQRDYLYTLQQKTKWFKPTPNIKLNDVVIIVEPNLPPTQWRLAIVEELHPGKDNIVRVVTLQTANGHFMKRRVVKTCPLPIN</sequence>
<comment type="caution">
    <text evidence="2">The sequence shown here is derived from an EMBL/GenBank/DDBJ whole genome shotgun (WGS) entry which is preliminary data.</text>
</comment>
<dbReference type="AlphaFoldDB" id="A0A4C1W7F7"/>
<dbReference type="Pfam" id="PF18701">
    <property type="entry name" value="DUF5641"/>
    <property type="match status" value="1"/>
</dbReference>
<evidence type="ECO:0000313" key="3">
    <source>
        <dbReference type="Proteomes" id="UP000299102"/>
    </source>
</evidence>
<reference evidence="2 3" key="1">
    <citation type="journal article" date="2019" name="Commun. Biol.">
        <title>The bagworm genome reveals a unique fibroin gene that provides high tensile strength.</title>
        <authorList>
            <person name="Kono N."/>
            <person name="Nakamura H."/>
            <person name="Ohtoshi R."/>
            <person name="Tomita M."/>
            <person name="Numata K."/>
            <person name="Arakawa K."/>
        </authorList>
    </citation>
    <scope>NUCLEOTIDE SEQUENCE [LARGE SCALE GENOMIC DNA]</scope>
</reference>
<keyword evidence="3" id="KW-1185">Reference proteome</keyword>
<dbReference type="PANTHER" id="PTHR47331">
    <property type="entry name" value="PHD-TYPE DOMAIN-CONTAINING PROTEIN"/>
    <property type="match status" value="1"/>
</dbReference>
<organism evidence="2 3">
    <name type="scientific">Eumeta variegata</name>
    <name type="common">Bagworm moth</name>
    <name type="synonym">Eumeta japonica</name>
    <dbReference type="NCBI Taxonomy" id="151549"/>
    <lineage>
        <taxon>Eukaryota</taxon>
        <taxon>Metazoa</taxon>
        <taxon>Ecdysozoa</taxon>
        <taxon>Arthropoda</taxon>
        <taxon>Hexapoda</taxon>
        <taxon>Insecta</taxon>
        <taxon>Pterygota</taxon>
        <taxon>Neoptera</taxon>
        <taxon>Endopterygota</taxon>
        <taxon>Lepidoptera</taxon>
        <taxon>Glossata</taxon>
        <taxon>Ditrysia</taxon>
        <taxon>Tineoidea</taxon>
        <taxon>Psychidae</taxon>
        <taxon>Oiketicinae</taxon>
        <taxon>Eumeta</taxon>
    </lineage>
</organism>
<protein>
    <recommendedName>
        <fullName evidence="1">DUF5641 domain-containing protein</fullName>
    </recommendedName>
</protein>
<proteinExistence type="predicted"/>
<gene>
    <name evidence="2" type="ORF">EVAR_38062_1</name>
</gene>
<dbReference type="EMBL" id="BGZK01000499">
    <property type="protein sequence ID" value="GBP47298.1"/>
    <property type="molecule type" value="Genomic_DNA"/>
</dbReference>
<evidence type="ECO:0000259" key="1">
    <source>
        <dbReference type="Pfam" id="PF18701"/>
    </source>
</evidence>
<name>A0A4C1W7F7_EUMVA</name>
<dbReference type="OrthoDB" id="8194935at2759"/>
<evidence type="ECO:0000313" key="2">
    <source>
        <dbReference type="EMBL" id="GBP47298.1"/>
    </source>
</evidence>
<dbReference type="InterPro" id="IPR040676">
    <property type="entry name" value="DUF5641"/>
</dbReference>
<accession>A0A4C1W7F7</accession>
<feature type="domain" description="DUF5641" evidence="1">
    <location>
        <begin position="59"/>
        <end position="151"/>
    </location>
</feature>